<proteinExistence type="predicted"/>
<organism evidence="2 3">
    <name type="scientific">Flavobacterium gillisiae</name>
    <dbReference type="NCBI Taxonomy" id="150146"/>
    <lineage>
        <taxon>Bacteria</taxon>
        <taxon>Pseudomonadati</taxon>
        <taxon>Bacteroidota</taxon>
        <taxon>Flavobacteriia</taxon>
        <taxon>Flavobacteriales</taxon>
        <taxon>Flavobacteriaceae</taxon>
        <taxon>Flavobacterium</taxon>
    </lineage>
</organism>
<dbReference type="EMBL" id="FNRD01000005">
    <property type="protein sequence ID" value="SEA52927.1"/>
    <property type="molecule type" value="Genomic_DNA"/>
</dbReference>
<keyword evidence="3" id="KW-1185">Reference proteome</keyword>
<feature type="domain" description="Protein NO VEIN C-terminal" evidence="1">
    <location>
        <begin position="200"/>
        <end position="286"/>
    </location>
</feature>
<dbReference type="AlphaFoldDB" id="A0A1H4BXZ1"/>
<name>A0A1H4BXZ1_9FLAO</name>
<reference evidence="3" key="1">
    <citation type="submission" date="2016-10" db="EMBL/GenBank/DDBJ databases">
        <authorList>
            <person name="Varghese N."/>
            <person name="Submissions S."/>
        </authorList>
    </citation>
    <scope>NUCLEOTIDE SEQUENCE [LARGE SCALE GENOMIC DNA]</scope>
    <source>
        <strain evidence="3">DSM 22376</strain>
    </source>
</reference>
<dbReference type="RefSeq" id="WP_091088088.1">
    <property type="nucleotide sequence ID" value="NZ_FNRD01000005.1"/>
</dbReference>
<sequence>MDKILFFNTAWMDGYQGIVDDQMQGGGKHIEKHGWGGEMFNFKPSKKRMFGYGQVGGQINLNRLGAKKIDKAIDNITIVWVAKKPFSGGNYIVGWYKNATVYRNEQSPEKNSNRAWNDYEIGYFVTAKEEDAKLLTRDERIVQIPRGKGGMGQRNIWYGDNNPDFTDQVFNYIKSGQFPKPKSISKSIARQTDPLKRIEVETLAVKKVIEHYKKLGYEIQSVEKDNVGWDLNATNGKINLKLEVKGLSGKDIATELTPNEYKNLKADKGNYRLCVVVETLTSPKLSIFAYSIDNNEWTSENGIILKFEERISAKIY</sequence>
<gene>
    <name evidence="2" type="ORF">SAMN05443667_105124</name>
</gene>
<evidence type="ECO:0000313" key="2">
    <source>
        <dbReference type="EMBL" id="SEA52927.1"/>
    </source>
</evidence>
<accession>A0A1H4BXZ1</accession>
<protein>
    <recommendedName>
        <fullName evidence="1">Protein NO VEIN C-terminal domain-containing protein</fullName>
    </recommendedName>
</protein>
<dbReference type="OrthoDB" id="5678128at2"/>
<dbReference type="Pfam" id="PF13020">
    <property type="entry name" value="NOV_C"/>
    <property type="match status" value="1"/>
</dbReference>
<evidence type="ECO:0000259" key="1">
    <source>
        <dbReference type="Pfam" id="PF13020"/>
    </source>
</evidence>
<dbReference type="InterPro" id="IPR024975">
    <property type="entry name" value="NOV_C"/>
</dbReference>
<dbReference type="Proteomes" id="UP000198951">
    <property type="component" value="Unassembled WGS sequence"/>
</dbReference>
<evidence type="ECO:0000313" key="3">
    <source>
        <dbReference type="Proteomes" id="UP000198951"/>
    </source>
</evidence>